<gene>
    <name evidence="2" type="ORF">CHR53_07005</name>
</gene>
<dbReference type="Proteomes" id="UP000282892">
    <property type="component" value="Chromosome"/>
</dbReference>
<dbReference type="AlphaFoldDB" id="A0A3T0HV65"/>
<feature type="region of interest" description="Disordered" evidence="1">
    <location>
        <begin position="104"/>
        <end position="126"/>
    </location>
</feature>
<dbReference type="KEGG" id="nmk:CHR53_07005"/>
<name>A0A3T0HV65_9BACI</name>
<organism evidence="2 3">
    <name type="scientific">Neobacillus mesonae</name>
    <dbReference type="NCBI Taxonomy" id="1193713"/>
    <lineage>
        <taxon>Bacteria</taxon>
        <taxon>Bacillati</taxon>
        <taxon>Bacillota</taxon>
        <taxon>Bacilli</taxon>
        <taxon>Bacillales</taxon>
        <taxon>Bacillaceae</taxon>
        <taxon>Neobacillus</taxon>
    </lineage>
</organism>
<evidence type="ECO:0000313" key="3">
    <source>
        <dbReference type="Proteomes" id="UP000282892"/>
    </source>
</evidence>
<dbReference type="EMBL" id="CP022572">
    <property type="protein sequence ID" value="AZU61019.1"/>
    <property type="molecule type" value="Genomic_DNA"/>
</dbReference>
<evidence type="ECO:0000313" key="2">
    <source>
        <dbReference type="EMBL" id="AZU61019.1"/>
    </source>
</evidence>
<evidence type="ECO:0000256" key="1">
    <source>
        <dbReference type="SAM" id="MobiDB-lite"/>
    </source>
</evidence>
<sequence>MNKPDFNFGDLVRVAGYHPRIFEVDGRRIEHWQYSDEEWTDIVYELYDVATSDWIEASEEDLTLVAEADQAEEYLAVNPAPVEPSLTIDISKFFGGVTNMAKQERKPTARELSAKEAEERRKARKEREAEINNLLDIARWNRKMLEKTNDEAYGDRLFAVEAELKKLVENE</sequence>
<proteinExistence type="predicted"/>
<dbReference type="RefSeq" id="WP_127485814.1">
    <property type="nucleotide sequence ID" value="NZ_CP022572.1"/>
</dbReference>
<reference evidence="2 3" key="1">
    <citation type="submission" date="2017-07" db="EMBL/GenBank/DDBJ databases">
        <title>The complete genome sequence of Bacillus mesonae strain H20-5, an efficient strain improving plant abiotic stress resistance.</title>
        <authorList>
            <person name="Kim S.Y."/>
            <person name="Song H."/>
            <person name="Sang M.K."/>
            <person name="Weon H.-Y."/>
            <person name="Song J."/>
        </authorList>
    </citation>
    <scope>NUCLEOTIDE SEQUENCE [LARGE SCALE GENOMIC DNA]</scope>
    <source>
        <strain evidence="2 3">H20-5</strain>
    </source>
</reference>
<dbReference type="OrthoDB" id="2877237at2"/>
<keyword evidence="3" id="KW-1185">Reference proteome</keyword>
<protein>
    <submittedName>
        <fullName evidence="2">Uncharacterized protein</fullName>
    </submittedName>
</protein>
<accession>A0A3T0HV65</accession>